<dbReference type="Proteomes" id="UP000005336">
    <property type="component" value="Unassembled WGS sequence"/>
</dbReference>
<protein>
    <submittedName>
        <fullName evidence="1">Uncharacterized protein</fullName>
    </submittedName>
</protein>
<proteinExistence type="predicted"/>
<evidence type="ECO:0000313" key="2">
    <source>
        <dbReference type="Proteomes" id="UP000005336"/>
    </source>
</evidence>
<dbReference type="AlphaFoldDB" id="G4CTD6"/>
<evidence type="ECO:0000313" key="1">
    <source>
        <dbReference type="EMBL" id="EGZ44254.1"/>
    </source>
</evidence>
<dbReference type="HOGENOM" id="CLU_3313410_0_0_4"/>
<organism evidence="1 2">
    <name type="scientific">Neisseria wadsworthii 9715</name>
    <dbReference type="NCBI Taxonomy" id="1030841"/>
    <lineage>
        <taxon>Bacteria</taxon>
        <taxon>Pseudomonadati</taxon>
        <taxon>Pseudomonadota</taxon>
        <taxon>Betaproteobacteria</taxon>
        <taxon>Neisseriales</taxon>
        <taxon>Neisseriaceae</taxon>
        <taxon>Neisseria</taxon>
    </lineage>
</organism>
<dbReference type="PROSITE" id="PS51257">
    <property type="entry name" value="PROKAR_LIPOPROTEIN"/>
    <property type="match status" value="1"/>
</dbReference>
<accession>G4CTD6</accession>
<name>G4CTD6_9NEIS</name>
<keyword evidence="2" id="KW-1185">Reference proteome</keyword>
<dbReference type="EMBL" id="AGAZ01000077">
    <property type="protein sequence ID" value="EGZ44254.1"/>
    <property type="molecule type" value="Genomic_DNA"/>
</dbReference>
<comment type="caution">
    <text evidence="1">The sequence shown here is derived from an EMBL/GenBank/DDBJ whole genome shotgun (WGS) entry which is preliminary data.</text>
</comment>
<reference evidence="1 2" key="1">
    <citation type="submission" date="2011-06" db="EMBL/GenBank/DDBJ databases">
        <authorList>
            <person name="Muzny D."/>
            <person name="Qin X."/>
            <person name="Deng J."/>
            <person name="Jiang H."/>
            <person name="Liu Y."/>
            <person name="Qu J."/>
            <person name="Song X.-Z."/>
            <person name="Zhang L."/>
            <person name="Thornton R."/>
            <person name="Coyle M."/>
            <person name="Francisco L."/>
            <person name="Jackson L."/>
            <person name="Javaid M."/>
            <person name="Korchina V."/>
            <person name="Kovar C."/>
            <person name="Mata R."/>
            <person name="Mathew T."/>
            <person name="Ngo R."/>
            <person name="Nguyen L."/>
            <person name="Nguyen N."/>
            <person name="Okwuonu G."/>
            <person name="Ongeri F."/>
            <person name="Pham C."/>
            <person name="Simmons D."/>
            <person name="Wilczek-Boney K."/>
            <person name="Hale W."/>
            <person name="Jakkamsetti A."/>
            <person name="Pham P."/>
            <person name="Ruth R."/>
            <person name="San Lucas F."/>
            <person name="Warren J."/>
            <person name="Zhang J."/>
            <person name="Zhao Z."/>
            <person name="Zhou C."/>
            <person name="Zhu D."/>
            <person name="Lee S."/>
            <person name="Bess C."/>
            <person name="Blankenburg K."/>
            <person name="Forbes L."/>
            <person name="Fu Q."/>
            <person name="Gubbala S."/>
            <person name="Hirani K."/>
            <person name="Jayaseelan J.C."/>
            <person name="Lara F."/>
            <person name="Munidasa M."/>
            <person name="Palculict T."/>
            <person name="Patil S."/>
            <person name="Pu L.-L."/>
            <person name="Saada N."/>
            <person name="Tang L."/>
            <person name="Weissenberger G."/>
            <person name="Zhu Y."/>
            <person name="Hemphill L."/>
            <person name="Shang Y."/>
            <person name="Youmans B."/>
            <person name="Ayvaz T."/>
            <person name="Ross M."/>
            <person name="Santibanez J."/>
            <person name="Aqrawi P."/>
            <person name="Gross S."/>
            <person name="Joshi V."/>
            <person name="Fowler G."/>
            <person name="Nazareth L."/>
            <person name="Reid J."/>
            <person name="Worley K."/>
            <person name="Petrosino J."/>
            <person name="Highlander S."/>
            <person name="Gibbs R."/>
        </authorList>
    </citation>
    <scope>NUCLEOTIDE SEQUENCE [LARGE SCALE GENOMIC DNA]</scope>
    <source>
        <strain evidence="1 2">9715</strain>
    </source>
</reference>
<gene>
    <name evidence="1" type="ORF">HMPREF9370_2346</name>
</gene>
<dbReference type="PATRIC" id="fig|1030841.3.peg.2337"/>
<sequence length="39" mass="4529">MKKLHSQEVTIHKALDRLLPKWSISVLVWVACLWLAAED</sequence>